<name>A0ABP5TZJ7_9ACTN</name>
<accession>A0ABP5TZJ7</accession>
<organism evidence="3 4">
    <name type="scientific">Streptomyces cuspidosporus</name>
    <dbReference type="NCBI Taxonomy" id="66882"/>
    <lineage>
        <taxon>Bacteria</taxon>
        <taxon>Bacillati</taxon>
        <taxon>Actinomycetota</taxon>
        <taxon>Actinomycetes</taxon>
        <taxon>Kitasatosporales</taxon>
        <taxon>Streptomycetaceae</taxon>
        <taxon>Streptomyces</taxon>
    </lineage>
</organism>
<feature type="signal peptide" evidence="2">
    <location>
        <begin position="1"/>
        <end position="21"/>
    </location>
</feature>
<protein>
    <recommendedName>
        <fullName evidence="5">Secreted protein</fullName>
    </recommendedName>
</protein>
<evidence type="ECO:0000256" key="2">
    <source>
        <dbReference type="SAM" id="SignalP"/>
    </source>
</evidence>
<keyword evidence="4" id="KW-1185">Reference proteome</keyword>
<dbReference type="RefSeq" id="WP_346177761.1">
    <property type="nucleotide sequence ID" value="NZ_BAAASD010000036.1"/>
</dbReference>
<keyword evidence="2" id="KW-0732">Signal</keyword>
<feature type="region of interest" description="Disordered" evidence="1">
    <location>
        <begin position="33"/>
        <end position="70"/>
    </location>
</feature>
<proteinExistence type="predicted"/>
<reference evidence="4" key="1">
    <citation type="journal article" date="2019" name="Int. J. Syst. Evol. Microbiol.">
        <title>The Global Catalogue of Microorganisms (GCM) 10K type strain sequencing project: providing services to taxonomists for standard genome sequencing and annotation.</title>
        <authorList>
            <consortium name="The Broad Institute Genomics Platform"/>
            <consortium name="The Broad Institute Genome Sequencing Center for Infectious Disease"/>
            <person name="Wu L."/>
            <person name="Ma J."/>
        </authorList>
    </citation>
    <scope>NUCLEOTIDE SEQUENCE [LARGE SCALE GENOMIC DNA]</scope>
    <source>
        <strain evidence="4">JCM 4316</strain>
    </source>
</reference>
<evidence type="ECO:0008006" key="5">
    <source>
        <dbReference type="Google" id="ProtNLM"/>
    </source>
</evidence>
<comment type="caution">
    <text evidence="3">The sequence shown here is derived from an EMBL/GenBank/DDBJ whole genome shotgun (WGS) entry which is preliminary data.</text>
</comment>
<feature type="chain" id="PRO_5046020854" description="Secreted protein" evidence="2">
    <location>
        <begin position="22"/>
        <end position="70"/>
    </location>
</feature>
<evidence type="ECO:0000313" key="3">
    <source>
        <dbReference type="EMBL" id="GAA2363235.1"/>
    </source>
</evidence>
<dbReference type="EMBL" id="BAAASD010000036">
    <property type="protein sequence ID" value="GAA2363235.1"/>
    <property type="molecule type" value="Genomic_DNA"/>
</dbReference>
<sequence>MKKPVLSAAVTALAALALAFAFLLPSAAARTAGADSRPASSPAVSLADDAGGTAGFGSPGDDDTGWGRRG</sequence>
<gene>
    <name evidence="3" type="ORF">GCM10010246_63290</name>
</gene>
<evidence type="ECO:0000313" key="4">
    <source>
        <dbReference type="Proteomes" id="UP001500253"/>
    </source>
</evidence>
<dbReference type="Proteomes" id="UP001500253">
    <property type="component" value="Unassembled WGS sequence"/>
</dbReference>
<evidence type="ECO:0000256" key="1">
    <source>
        <dbReference type="SAM" id="MobiDB-lite"/>
    </source>
</evidence>